<sequence>MIIHGLLNTIFKRATNAASSYLNCQIDDRFNSKRQMSEVKQTSVNMNLLNSKVDLLDIKANALLSKFIISIPSPAPLLGGTSSPSPPSKDTNGGGNGGGD</sequence>
<proteinExistence type="predicted"/>
<dbReference type="EMBL" id="CM045765">
    <property type="protein sequence ID" value="KAI8000925.1"/>
    <property type="molecule type" value="Genomic_DNA"/>
</dbReference>
<reference evidence="1 2" key="1">
    <citation type="journal article" date="2022" name="Plant J.">
        <title>Chromosome-level genome of Camellia lanceoleosa provides a valuable resource for understanding genome evolution and self-incompatibility.</title>
        <authorList>
            <person name="Gong W."/>
            <person name="Xiao S."/>
            <person name="Wang L."/>
            <person name="Liao Z."/>
            <person name="Chang Y."/>
            <person name="Mo W."/>
            <person name="Hu G."/>
            <person name="Li W."/>
            <person name="Zhao G."/>
            <person name="Zhu H."/>
            <person name="Hu X."/>
            <person name="Ji K."/>
            <person name="Xiang X."/>
            <person name="Song Q."/>
            <person name="Yuan D."/>
            <person name="Jin S."/>
            <person name="Zhang L."/>
        </authorList>
    </citation>
    <scope>NUCLEOTIDE SEQUENCE [LARGE SCALE GENOMIC DNA]</scope>
    <source>
        <strain evidence="1">SQ_2022a</strain>
    </source>
</reference>
<name>A0ACC0GIP1_9ERIC</name>
<evidence type="ECO:0000313" key="2">
    <source>
        <dbReference type="Proteomes" id="UP001060215"/>
    </source>
</evidence>
<gene>
    <name evidence="1" type="ORF">LOK49_LG09G01216</name>
</gene>
<evidence type="ECO:0000313" key="1">
    <source>
        <dbReference type="EMBL" id="KAI8000925.1"/>
    </source>
</evidence>
<protein>
    <submittedName>
        <fullName evidence="1">Uncharacterized protein</fullName>
    </submittedName>
</protein>
<keyword evidence="2" id="KW-1185">Reference proteome</keyword>
<organism evidence="1 2">
    <name type="scientific">Camellia lanceoleosa</name>
    <dbReference type="NCBI Taxonomy" id="1840588"/>
    <lineage>
        <taxon>Eukaryota</taxon>
        <taxon>Viridiplantae</taxon>
        <taxon>Streptophyta</taxon>
        <taxon>Embryophyta</taxon>
        <taxon>Tracheophyta</taxon>
        <taxon>Spermatophyta</taxon>
        <taxon>Magnoliopsida</taxon>
        <taxon>eudicotyledons</taxon>
        <taxon>Gunneridae</taxon>
        <taxon>Pentapetalae</taxon>
        <taxon>asterids</taxon>
        <taxon>Ericales</taxon>
        <taxon>Theaceae</taxon>
        <taxon>Camellia</taxon>
    </lineage>
</organism>
<dbReference type="Proteomes" id="UP001060215">
    <property type="component" value="Chromosome 8"/>
</dbReference>
<comment type="caution">
    <text evidence="1">The sequence shown here is derived from an EMBL/GenBank/DDBJ whole genome shotgun (WGS) entry which is preliminary data.</text>
</comment>
<accession>A0ACC0GIP1</accession>